<feature type="compositionally biased region" description="Acidic residues" evidence="11">
    <location>
        <begin position="964"/>
        <end position="975"/>
    </location>
</feature>
<dbReference type="InterPro" id="IPR027794">
    <property type="entry name" value="tRNase_Z_dom"/>
</dbReference>
<dbReference type="PANTHER" id="PTHR12553:SF49">
    <property type="entry name" value="ZINC PHOSPHODIESTERASE ELAC PROTEIN 2"/>
    <property type="match status" value="1"/>
</dbReference>
<dbReference type="Pfam" id="PF12706">
    <property type="entry name" value="Lactamase_B_2"/>
    <property type="match status" value="1"/>
</dbReference>
<comment type="cofactor">
    <cofactor evidence="2">
        <name>Zn(2+)</name>
        <dbReference type="ChEBI" id="CHEBI:29105"/>
    </cofactor>
</comment>
<evidence type="ECO:0000256" key="9">
    <source>
        <dbReference type="ARBA" id="ARBA00022801"/>
    </source>
</evidence>
<dbReference type="AlphaFoldDB" id="A0AAN6XMC3"/>
<dbReference type="Pfam" id="PF13691">
    <property type="entry name" value="Lactamase_B_4"/>
    <property type="match status" value="1"/>
</dbReference>
<comment type="similarity">
    <text evidence="3">Belongs to the RNase Z family.</text>
</comment>
<dbReference type="GO" id="GO:0042781">
    <property type="term" value="F:3'-tRNA processing endoribonuclease activity"/>
    <property type="evidence" value="ECO:0007669"/>
    <property type="project" value="UniProtKB-EC"/>
</dbReference>
<dbReference type="InterPro" id="IPR036866">
    <property type="entry name" value="RibonucZ/Hydroxyglut_hydro"/>
</dbReference>
<evidence type="ECO:0000256" key="4">
    <source>
        <dbReference type="ARBA" id="ARBA00012477"/>
    </source>
</evidence>
<evidence type="ECO:0000256" key="5">
    <source>
        <dbReference type="ARBA" id="ARBA00022694"/>
    </source>
</evidence>
<keyword evidence="8" id="KW-0255">Endonuclease</keyword>
<comment type="catalytic activity">
    <reaction evidence="1">
        <text>Endonucleolytic cleavage of RNA, removing extra 3' nucleotides from tRNA precursor, generating 3' termini of tRNAs. A 3'-hydroxy group is left at the tRNA terminus and a 5'-phosphoryl group is left at the trailer molecule.</text>
        <dbReference type="EC" id="3.1.26.11"/>
    </reaction>
</comment>
<proteinExistence type="inferred from homology"/>
<keyword evidence="6" id="KW-0540">Nuclease</keyword>
<evidence type="ECO:0000256" key="2">
    <source>
        <dbReference type="ARBA" id="ARBA00001947"/>
    </source>
</evidence>
<feature type="region of interest" description="Disordered" evidence="11">
    <location>
        <begin position="271"/>
        <end position="308"/>
    </location>
</feature>
<dbReference type="Gene3D" id="3.60.15.10">
    <property type="entry name" value="Ribonuclease Z/Hydroxyacylglutathione hydrolase-like"/>
    <property type="match status" value="2"/>
</dbReference>
<gene>
    <name evidence="14" type="ORF">QBC40DRAFT_277318</name>
</gene>
<dbReference type="InterPro" id="IPR047151">
    <property type="entry name" value="RNZ2-like"/>
</dbReference>
<evidence type="ECO:0000259" key="13">
    <source>
        <dbReference type="Pfam" id="PF13691"/>
    </source>
</evidence>
<feature type="domain" description="tRNase Z endonuclease" evidence="13">
    <location>
        <begin position="108"/>
        <end position="170"/>
    </location>
</feature>
<dbReference type="CDD" id="cd07718">
    <property type="entry name" value="RNaseZ_ELAC1_ELAC2-C-term-like_MBL-fold"/>
    <property type="match status" value="1"/>
</dbReference>
<evidence type="ECO:0000256" key="11">
    <source>
        <dbReference type="SAM" id="MobiDB-lite"/>
    </source>
</evidence>
<feature type="compositionally biased region" description="Basic and acidic residues" evidence="11">
    <location>
        <begin position="1016"/>
        <end position="1057"/>
    </location>
</feature>
<protein>
    <recommendedName>
        <fullName evidence="4">ribonuclease Z</fullName>
        <ecNumber evidence="4">3.1.26.11</ecNumber>
    </recommendedName>
</protein>
<evidence type="ECO:0000256" key="7">
    <source>
        <dbReference type="ARBA" id="ARBA00022723"/>
    </source>
</evidence>
<dbReference type="Proteomes" id="UP001303160">
    <property type="component" value="Unassembled WGS sequence"/>
</dbReference>
<sequence length="1057" mass="117626">MNRLRQPSRLKIAPFLKKPSKLSSAQLAPRTTKARFPPIIGIITRHHIPKRLLLDGLSIWFPYTGRSPKGRTLRAVLNIPRQPTPALRPAITSKVYSDSTKPMTSWAQVVTTPTADTPGACVLLHFDQRRYLFGRVAEGTQRAMVQRKIAVAKLHNIFVTGTIDWSTTGGLPGLMLTLADVVAGMKAARAEDVAAREAKGLKTKDRDIDDDLHIYGGKNLLHSLATTRRFIFRKGIPLSLNEIRTDSPCQRNDRAHPDFEDDLVRVWHLPISSNPSASRPGSRKRKHGDLEDAEDADTPITEDSELSDAEAQHIRQAAVAGMFSSTWSLDTLHEMNLRDVDPTAKIFFRADSGMIEEYKGPLPGSGKELPDIRVLIRSPWPAAKIETLPDTKPSNESLCYIVKCHPRRGKFKADTAAKLSVPKTEFKSLIAGESVTLENGTVVTPEMVMEATVEGRGVAVIDIPTEDMVDSFLARPEWSDSTLMSGVDIMYWLSSEKFSAYRDERIVEFMKKYPSVQHVLLGHDVCPNSLALQDPADKTIKMNYIDPKRFPLLKFDNRPCDPASVGEVGASGARVNLHPKQGPSSEFLVPLLDPIGIIKGMVDDHRAVVEMANEAQKKVEDPAFLAEVQESQKDIPDLDTEIIPLGTGSALPSKYRNVSATLIRVPGHGSYLFDCGENTLGQLRRFYGWEGTDEVLKDLRAIYISHLHADHHFGTASLMSRWNEVTTDTYLGVIAAEAFHRWLREYDGVEPLGLDRVVRIVPYPTGGGFAKAEQTATVSLHYPGTLDENQKKLAGAQLPEVEICWVDHCLFATAISMTLPHSGLKIAYSGDCRPSKGFAAMARGAHLLLHECTFEDGLRGDAMAKKHSTISEALAVGRDMGARRILLTHFSQRYPKLPAPIETDEAESSETSTAKKIEFKQDTSVLYAFDHMHVKLGEFKQAEQFIPAIKKLLEDEEKLKDGEKEGDEEELDEEVLAERERKKAEKQKKLAEKQKKKMEHSISRAAQRKEKKKWTPAKEPKVVKDAGAGEKPEEVKTSEVKGTESVEKNEPEDVVMR</sequence>
<dbReference type="EC" id="3.1.26.11" evidence="4"/>
<keyword evidence="5" id="KW-0819">tRNA processing</keyword>
<dbReference type="GO" id="GO:0005739">
    <property type="term" value="C:mitochondrion"/>
    <property type="evidence" value="ECO:0007669"/>
    <property type="project" value="TreeGrafter"/>
</dbReference>
<feature type="compositionally biased region" description="Basic and acidic residues" evidence="11">
    <location>
        <begin position="976"/>
        <end position="993"/>
    </location>
</feature>
<evidence type="ECO:0000313" key="15">
    <source>
        <dbReference type="Proteomes" id="UP001303160"/>
    </source>
</evidence>
<reference evidence="14" key="2">
    <citation type="submission" date="2023-05" db="EMBL/GenBank/DDBJ databases">
        <authorList>
            <consortium name="Lawrence Berkeley National Laboratory"/>
            <person name="Steindorff A."/>
            <person name="Hensen N."/>
            <person name="Bonometti L."/>
            <person name="Westerberg I."/>
            <person name="Brannstrom I.O."/>
            <person name="Guillou S."/>
            <person name="Cros-Aarteil S."/>
            <person name="Calhoun S."/>
            <person name="Haridas S."/>
            <person name="Kuo A."/>
            <person name="Mondo S."/>
            <person name="Pangilinan J."/>
            <person name="Riley R."/>
            <person name="Labutti K."/>
            <person name="Andreopoulos B."/>
            <person name="Lipzen A."/>
            <person name="Chen C."/>
            <person name="Yanf M."/>
            <person name="Daum C."/>
            <person name="Ng V."/>
            <person name="Clum A."/>
            <person name="Ohm R."/>
            <person name="Martin F."/>
            <person name="Silar P."/>
            <person name="Natvig D."/>
            <person name="Lalanne C."/>
            <person name="Gautier V."/>
            <person name="Ament-Velasquez S.L."/>
            <person name="Kruys A."/>
            <person name="Hutchinson M.I."/>
            <person name="Powell A.J."/>
            <person name="Barry K."/>
            <person name="Miller A.N."/>
            <person name="Grigoriev I.V."/>
            <person name="Debuchy R."/>
            <person name="Gladieux P."/>
            <person name="Thoren M.H."/>
            <person name="Johannesson H."/>
        </authorList>
    </citation>
    <scope>NUCLEOTIDE SEQUENCE</scope>
    <source>
        <strain evidence="14">CBS 315.58</strain>
    </source>
</reference>
<dbReference type="SUPFAM" id="SSF56281">
    <property type="entry name" value="Metallo-hydrolase/oxidoreductase"/>
    <property type="match status" value="2"/>
</dbReference>
<name>A0AAN6XMC3_9PEZI</name>
<feature type="compositionally biased region" description="Acidic residues" evidence="11">
    <location>
        <begin position="291"/>
        <end position="308"/>
    </location>
</feature>
<dbReference type="PANTHER" id="PTHR12553">
    <property type="entry name" value="ZINC PHOSPHODIESTERASE ELAC PROTEIN 2"/>
    <property type="match status" value="1"/>
</dbReference>
<dbReference type="EMBL" id="MU863902">
    <property type="protein sequence ID" value="KAK4201860.1"/>
    <property type="molecule type" value="Genomic_DNA"/>
</dbReference>
<evidence type="ECO:0000256" key="8">
    <source>
        <dbReference type="ARBA" id="ARBA00022759"/>
    </source>
</evidence>
<keyword evidence="9" id="KW-0378">Hydrolase</keyword>
<evidence type="ECO:0000256" key="10">
    <source>
        <dbReference type="ARBA" id="ARBA00022833"/>
    </source>
</evidence>
<reference evidence="14" key="1">
    <citation type="journal article" date="2023" name="Mol. Phylogenet. Evol.">
        <title>Genome-scale phylogeny and comparative genomics of the fungal order Sordariales.</title>
        <authorList>
            <person name="Hensen N."/>
            <person name="Bonometti L."/>
            <person name="Westerberg I."/>
            <person name="Brannstrom I.O."/>
            <person name="Guillou S."/>
            <person name="Cros-Aarteil S."/>
            <person name="Calhoun S."/>
            <person name="Haridas S."/>
            <person name="Kuo A."/>
            <person name="Mondo S."/>
            <person name="Pangilinan J."/>
            <person name="Riley R."/>
            <person name="LaButti K."/>
            <person name="Andreopoulos B."/>
            <person name="Lipzen A."/>
            <person name="Chen C."/>
            <person name="Yan M."/>
            <person name="Daum C."/>
            <person name="Ng V."/>
            <person name="Clum A."/>
            <person name="Steindorff A."/>
            <person name="Ohm R.A."/>
            <person name="Martin F."/>
            <person name="Silar P."/>
            <person name="Natvig D.O."/>
            <person name="Lalanne C."/>
            <person name="Gautier V."/>
            <person name="Ament-Velasquez S.L."/>
            <person name="Kruys A."/>
            <person name="Hutchinson M.I."/>
            <person name="Powell A.J."/>
            <person name="Barry K."/>
            <person name="Miller A.N."/>
            <person name="Grigoriev I.V."/>
            <person name="Debuchy R."/>
            <person name="Gladieux P."/>
            <person name="Hiltunen Thoren M."/>
            <person name="Johannesson H."/>
        </authorList>
    </citation>
    <scope>NUCLEOTIDE SEQUENCE</scope>
    <source>
        <strain evidence="14">CBS 315.58</strain>
    </source>
</reference>
<keyword evidence="7" id="KW-0479">Metal-binding</keyword>
<evidence type="ECO:0000313" key="14">
    <source>
        <dbReference type="EMBL" id="KAK4201860.1"/>
    </source>
</evidence>
<feature type="region of interest" description="Disordered" evidence="11">
    <location>
        <begin position="960"/>
        <end position="1057"/>
    </location>
</feature>
<dbReference type="GO" id="GO:0046872">
    <property type="term" value="F:metal ion binding"/>
    <property type="evidence" value="ECO:0007669"/>
    <property type="project" value="UniProtKB-KW"/>
</dbReference>
<evidence type="ECO:0000259" key="12">
    <source>
        <dbReference type="Pfam" id="PF12706"/>
    </source>
</evidence>
<dbReference type="GO" id="GO:1990180">
    <property type="term" value="P:mitochondrial tRNA 3'-end processing"/>
    <property type="evidence" value="ECO:0007669"/>
    <property type="project" value="TreeGrafter"/>
</dbReference>
<keyword evidence="15" id="KW-1185">Reference proteome</keyword>
<evidence type="ECO:0000256" key="3">
    <source>
        <dbReference type="ARBA" id="ARBA00007823"/>
    </source>
</evidence>
<feature type="domain" description="Metallo-beta-lactamase" evidence="12">
    <location>
        <begin position="671"/>
        <end position="890"/>
    </location>
</feature>
<evidence type="ECO:0000256" key="6">
    <source>
        <dbReference type="ARBA" id="ARBA00022722"/>
    </source>
</evidence>
<comment type="caution">
    <text evidence="14">The sequence shown here is derived from an EMBL/GenBank/DDBJ whole genome shotgun (WGS) entry which is preliminary data.</text>
</comment>
<keyword evidence="10" id="KW-0862">Zinc</keyword>
<accession>A0AAN6XMC3</accession>
<evidence type="ECO:0000256" key="1">
    <source>
        <dbReference type="ARBA" id="ARBA00000402"/>
    </source>
</evidence>
<dbReference type="InterPro" id="IPR001279">
    <property type="entry name" value="Metallo-B-lactamas"/>
</dbReference>
<organism evidence="14 15">
    <name type="scientific">Triangularia verruculosa</name>
    <dbReference type="NCBI Taxonomy" id="2587418"/>
    <lineage>
        <taxon>Eukaryota</taxon>
        <taxon>Fungi</taxon>
        <taxon>Dikarya</taxon>
        <taxon>Ascomycota</taxon>
        <taxon>Pezizomycotina</taxon>
        <taxon>Sordariomycetes</taxon>
        <taxon>Sordariomycetidae</taxon>
        <taxon>Sordariales</taxon>
        <taxon>Podosporaceae</taxon>
        <taxon>Triangularia</taxon>
    </lineage>
</organism>